<evidence type="ECO:0000313" key="1">
    <source>
        <dbReference type="EMBL" id="CBA74608.1"/>
    </source>
</evidence>
<protein>
    <submittedName>
        <fullName evidence="1">Uncharacterized protein</fullName>
    </submittedName>
</protein>
<dbReference type="EMBL" id="FN545240">
    <property type="protein sequence ID" value="CBA74608.1"/>
    <property type="molecule type" value="Genomic_DNA"/>
</dbReference>
<sequence>MDLAVSVMKVFMVHCQGILVLAIENELNAKNDVTIAVLSNDFIIYSPNIYKND</sequence>
<dbReference type="AlphaFoldDB" id="D2U1H5"/>
<accession>D2U1H5</accession>
<reference evidence="1" key="1">
    <citation type="journal article" date="2010" name="Insect Mol. Biol.">
        <title>The draft genome sequence of Arsenophonus nasoniae, son-killer bacterium of Nasonia vitripennis, reveals genes associated with virulence and symbiosis.</title>
        <authorList>
            <person name="Wilkes T."/>
            <person name="Darby A.C."/>
            <person name="Choi J."/>
            <person name="Colborne J.K."/>
            <person name="Werren J.H."/>
            <person name="Hurst G.D.D."/>
        </authorList>
    </citation>
    <scope>NUCLEOTIDE SEQUENCE</scope>
</reference>
<organism evidence="1">
    <name type="scientific">Arsenophonus nasoniae</name>
    <name type="common">son-killer infecting Nasonia vitripennis</name>
    <dbReference type="NCBI Taxonomy" id="638"/>
    <lineage>
        <taxon>Bacteria</taxon>
        <taxon>Pseudomonadati</taxon>
        <taxon>Pseudomonadota</taxon>
        <taxon>Gammaproteobacteria</taxon>
        <taxon>Enterobacterales</taxon>
        <taxon>Morganellaceae</taxon>
        <taxon>Arsenophonus</taxon>
    </lineage>
</organism>
<gene>
    <name evidence="1" type="ORF">ARN_24020</name>
</gene>
<name>D2U1H5_9GAMM</name>
<proteinExistence type="predicted"/>